<evidence type="ECO:0000256" key="6">
    <source>
        <dbReference type="ARBA" id="ARBA00023014"/>
    </source>
</evidence>
<dbReference type="AlphaFoldDB" id="A0A1T4XKP4"/>
<evidence type="ECO:0000313" key="9">
    <source>
        <dbReference type="EMBL" id="SKA90159.1"/>
    </source>
</evidence>
<evidence type="ECO:0000256" key="4">
    <source>
        <dbReference type="ARBA" id="ARBA00022801"/>
    </source>
</evidence>
<dbReference type="GO" id="GO:0006281">
    <property type="term" value="P:DNA repair"/>
    <property type="evidence" value="ECO:0007669"/>
    <property type="project" value="UniProtKB-KW"/>
</dbReference>
<evidence type="ECO:0000259" key="8">
    <source>
        <dbReference type="SMART" id="SM00986"/>
    </source>
</evidence>
<dbReference type="SMART" id="SM00986">
    <property type="entry name" value="UDG"/>
    <property type="match status" value="1"/>
</dbReference>
<dbReference type="InterPro" id="IPR005122">
    <property type="entry name" value="Uracil-DNA_glycosylase-like"/>
</dbReference>
<dbReference type="EMBL" id="FUYB01000019">
    <property type="protein sequence ID" value="SKA90159.1"/>
    <property type="molecule type" value="Genomic_DNA"/>
</dbReference>
<keyword evidence="4" id="KW-0378">Hydrolase</keyword>
<dbReference type="GO" id="GO:0046872">
    <property type="term" value="F:metal ion binding"/>
    <property type="evidence" value="ECO:0007669"/>
    <property type="project" value="UniProtKB-KW"/>
</dbReference>
<dbReference type="Pfam" id="PF03167">
    <property type="entry name" value="UDG"/>
    <property type="match status" value="1"/>
</dbReference>
<keyword evidence="2" id="KW-0479">Metal-binding</keyword>
<keyword evidence="10" id="KW-1185">Reference proteome</keyword>
<dbReference type="InterPro" id="IPR051536">
    <property type="entry name" value="UDG_Type-4/5"/>
</dbReference>
<dbReference type="CDD" id="cd10033">
    <property type="entry name" value="UDG_like"/>
    <property type="match status" value="1"/>
</dbReference>
<dbReference type="InterPro" id="IPR036895">
    <property type="entry name" value="Uracil-DNA_glycosylase-like_sf"/>
</dbReference>
<keyword evidence="3" id="KW-0227">DNA damage</keyword>
<dbReference type="GO" id="GO:0097506">
    <property type="term" value="F:deaminated base DNA N-glycosylase activity"/>
    <property type="evidence" value="ECO:0007669"/>
    <property type="project" value="UniProtKB-ARBA"/>
</dbReference>
<keyword evidence="5" id="KW-0408">Iron</keyword>
<organism evidence="9 10">
    <name type="scientific">Thiothrix eikelboomii</name>
    <dbReference type="NCBI Taxonomy" id="92487"/>
    <lineage>
        <taxon>Bacteria</taxon>
        <taxon>Pseudomonadati</taxon>
        <taxon>Pseudomonadota</taxon>
        <taxon>Gammaproteobacteria</taxon>
        <taxon>Thiotrichales</taxon>
        <taxon>Thiotrichaceae</taxon>
        <taxon>Thiothrix</taxon>
    </lineage>
</organism>
<sequence length="223" mass="25104">MHIFLKLIMPQLTIINPSSELITHQAQLRACTLCPNMIRPVITGQPVMSPIMLIGQAPGIHEAKVMRPFGWTAGKTLFQWFSSIGLDESDFRERVYMAAVCRCFPGKNPQGSGDRLPSEEEISHCARWLDAELRLMQPQLLILVGKLAIKQFLSAKKLEDVVGKMHQRQLAGKRVDLLPLPHPSGLSTWPRTEPGKTLLRQALQLLQDYPIWQQLLEAKLKAG</sequence>
<dbReference type="PANTHER" id="PTHR33693:SF1">
    <property type="entry name" value="TYPE-4 URACIL-DNA GLYCOSYLASE"/>
    <property type="match status" value="1"/>
</dbReference>
<keyword evidence="7" id="KW-0234">DNA repair</keyword>
<dbReference type="STRING" id="92487.SAMN02745130_03106"/>
<keyword evidence="1" id="KW-0004">4Fe-4S</keyword>
<evidence type="ECO:0000256" key="1">
    <source>
        <dbReference type="ARBA" id="ARBA00022485"/>
    </source>
</evidence>
<dbReference type="Proteomes" id="UP000190460">
    <property type="component" value="Unassembled WGS sequence"/>
</dbReference>
<dbReference type="SUPFAM" id="SSF52141">
    <property type="entry name" value="Uracil-DNA glycosylase-like"/>
    <property type="match status" value="1"/>
</dbReference>
<dbReference type="Gene3D" id="3.40.470.10">
    <property type="entry name" value="Uracil-DNA glycosylase-like domain"/>
    <property type="match status" value="1"/>
</dbReference>
<evidence type="ECO:0000256" key="2">
    <source>
        <dbReference type="ARBA" id="ARBA00022723"/>
    </source>
</evidence>
<feature type="domain" description="Uracil-DNA glycosylase-like" evidence="8">
    <location>
        <begin position="41"/>
        <end position="204"/>
    </location>
</feature>
<dbReference type="PANTHER" id="PTHR33693">
    <property type="entry name" value="TYPE-5 URACIL-DNA GLYCOSYLASE"/>
    <property type="match status" value="1"/>
</dbReference>
<evidence type="ECO:0000256" key="7">
    <source>
        <dbReference type="ARBA" id="ARBA00023204"/>
    </source>
</evidence>
<gene>
    <name evidence="9" type="ORF">SAMN02745130_03106</name>
</gene>
<evidence type="ECO:0000313" key="10">
    <source>
        <dbReference type="Proteomes" id="UP000190460"/>
    </source>
</evidence>
<evidence type="ECO:0000256" key="5">
    <source>
        <dbReference type="ARBA" id="ARBA00023004"/>
    </source>
</evidence>
<evidence type="ECO:0000256" key="3">
    <source>
        <dbReference type="ARBA" id="ARBA00022763"/>
    </source>
</evidence>
<reference evidence="9 10" key="1">
    <citation type="submission" date="2017-02" db="EMBL/GenBank/DDBJ databases">
        <authorList>
            <person name="Peterson S.W."/>
        </authorList>
    </citation>
    <scope>NUCLEOTIDE SEQUENCE [LARGE SCALE GENOMIC DNA]</scope>
    <source>
        <strain evidence="9 10">ATCC 49788</strain>
    </source>
</reference>
<name>A0A1T4XKP4_9GAMM</name>
<proteinExistence type="predicted"/>
<dbReference type="GO" id="GO:0051539">
    <property type="term" value="F:4 iron, 4 sulfur cluster binding"/>
    <property type="evidence" value="ECO:0007669"/>
    <property type="project" value="UniProtKB-KW"/>
</dbReference>
<protein>
    <submittedName>
        <fullName evidence="9">Uracil-DNA glycosylase</fullName>
    </submittedName>
</protein>
<keyword evidence="6" id="KW-0411">Iron-sulfur</keyword>
<dbReference type="SMART" id="SM00987">
    <property type="entry name" value="UreE_C"/>
    <property type="match status" value="1"/>
</dbReference>
<accession>A0A1T4XKP4</accession>